<dbReference type="Gene3D" id="3.30.450.40">
    <property type="match status" value="1"/>
</dbReference>
<dbReference type="SUPFAM" id="SSF55874">
    <property type="entry name" value="ATPase domain of HSP90 chaperone/DNA topoisomerase II/histidine kinase"/>
    <property type="match status" value="1"/>
</dbReference>
<name>A0A956LYV8_UNCEI</name>
<dbReference type="InterPro" id="IPR052023">
    <property type="entry name" value="Histidine_kinase_KdpD"/>
</dbReference>
<dbReference type="SMART" id="SM00387">
    <property type="entry name" value="HATPase_c"/>
    <property type="match status" value="1"/>
</dbReference>
<reference evidence="3" key="1">
    <citation type="submission" date="2020-04" db="EMBL/GenBank/DDBJ databases">
        <authorList>
            <person name="Zhang T."/>
        </authorList>
    </citation>
    <scope>NUCLEOTIDE SEQUENCE</scope>
    <source>
        <strain evidence="3">HKST-UBA01</strain>
    </source>
</reference>
<comment type="caution">
    <text evidence="3">The sequence shown here is derived from an EMBL/GenBank/DDBJ whole genome shotgun (WGS) entry which is preliminary data.</text>
</comment>
<sequence length="630" mass="67886">MKLDPDTPAPRETSQEQPPEYSASPQVAVGFSPGWHGLCESIRQLGHPDEVALAAVALAVDPKIGAGAAAYFQVDVESGRLRGLEAGLPGDRALATKLRETAPGDVGSLAGLLADARKSHHAAGSPAASLRRVRFSLRDEALGPVLAALGGSPATPTEHPLELSRILGDGSWSYWPVAYDGHTEAVLCLRDLPHPGVPLGSLLDACAAAVSRIRLNARVKSLERRAKTVAELSHRVLTASTLEDLLDAVARSAARTLDAHWATIWTTNGSESSLRVAVHCGQNAADESETQFRQEQALRCLEDLRARPLVDARGEIIGTLAPLHAFETPLGVIAVADGGHEWEPERKGHDRTFLESVAALAALALRHVDLRSELRLVAQRERELQGMLQQSERLAGMGETSAQLARQLEVPLNAIGESAKNLAAAVPDGDPRAGQADLIAREARRLLALVREQVALMQLDPPRLRMVHLAEIARDAFAQARGPLEKAGVRIEEQHAPDQPALLLDQEKVRQVILRIVENVGEGLVRGGRFALRTGREGPNVFIDVASEAEPPDGGIIDRLFLPFDGGRGAAGLGLAVARQIVLDHGGEIQVSSDDTWATRFRVSFPVRDNQDRRRPRADRRAGRERRRAA</sequence>
<dbReference type="PROSITE" id="PS50109">
    <property type="entry name" value="HIS_KIN"/>
    <property type="match status" value="1"/>
</dbReference>
<gene>
    <name evidence="3" type="ORF">KC729_08675</name>
</gene>
<evidence type="ECO:0000259" key="2">
    <source>
        <dbReference type="PROSITE" id="PS50109"/>
    </source>
</evidence>
<dbReference type="PANTHER" id="PTHR45569:SF1">
    <property type="entry name" value="SENSOR PROTEIN KDPD"/>
    <property type="match status" value="1"/>
</dbReference>
<dbReference type="Proteomes" id="UP000697710">
    <property type="component" value="Unassembled WGS sequence"/>
</dbReference>
<evidence type="ECO:0000313" key="4">
    <source>
        <dbReference type="Proteomes" id="UP000697710"/>
    </source>
</evidence>
<feature type="region of interest" description="Disordered" evidence="1">
    <location>
        <begin position="1"/>
        <end position="24"/>
    </location>
</feature>
<dbReference type="InterPro" id="IPR029016">
    <property type="entry name" value="GAF-like_dom_sf"/>
</dbReference>
<dbReference type="InterPro" id="IPR003594">
    <property type="entry name" value="HATPase_dom"/>
</dbReference>
<evidence type="ECO:0000256" key="1">
    <source>
        <dbReference type="SAM" id="MobiDB-lite"/>
    </source>
</evidence>
<dbReference type="GO" id="GO:0000155">
    <property type="term" value="F:phosphorelay sensor kinase activity"/>
    <property type="evidence" value="ECO:0007669"/>
    <property type="project" value="TreeGrafter"/>
</dbReference>
<accession>A0A956LYV8</accession>
<dbReference type="InterPro" id="IPR036890">
    <property type="entry name" value="HATPase_C_sf"/>
</dbReference>
<dbReference type="SUPFAM" id="SSF55781">
    <property type="entry name" value="GAF domain-like"/>
    <property type="match status" value="1"/>
</dbReference>
<dbReference type="Pfam" id="PF01590">
    <property type="entry name" value="GAF"/>
    <property type="match status" value="1"/>
</dbReference>
<dbReference type="PANTHER" id="PTHR45569">
    <property type="entry name" value="SENSOR PROTEIN KDPD"/>
    <property type="match status" value="1"/>
</dbReference>
<reference evidence="3" key="2">
    <citation type="journal article" date="2021" name="Microbiome">
        <title>Successional dynamics and alternative stable states in a saline activated sludge microbial community over 9 years.</title>
        <authorList>
            <person name="Wang Y."/>
            <person name="Ye J."/>
            <person name="Ju F."/>
            <person name="Liu L."/>
            <person name="Boyd J.A."/>
            <person name="Deng Y."/>
            <person name="Parks D.H."/>
            <person name="Jiang X."/>
            <person name="Yin X."/>
            <person name="Woodcroft B.J."/>
            <person name="Tyson G.W."/>
            <person name="Hugenholtz P."/>
            <person name="Polz M.F."/>
            <person name="Zhang T."/>
        </authorList>
    </citation>
    <scope>NUCLEOTIDE SEQUENCE</scope>
    <source>
        <strain evidence="3">HKST-UBA01</strain>
    </source>
</reference>
<evidence type="ECO:0000313" key="3">
    <source>
        <dbReference type="EMBL" id="MCA9727743.1"/>
    </source>
</evidence>
<organism evidence="3 4">
    <name type="scientific">Eiseniibacteriota bacterium</name>
    <dbReference type="NCBI Taxonomy" id="2212470"/>
    <lineage>
        <taxon>Bacteria</taxon>
        <taxon>Candidatus Eiseniibacteriota</taxon>
    </lineage>
</organism>
<proteinExistence type="predicted"/>
<dbReference type="Gene3D" id="3.30.565.10">
    <property type="entry name" value="Histidine kinase-like ATPase, C-terminal domain"/>
    <property type="match status" value="1"/>
</dbReference>
<dbReference type="Gene3D" id="1.10.287.130">
    <property type="match status" value="1"/>
</dbReference>
<dbReference type="InterPro" id="IPR005467">
    <property type="entry name" value="His_kinase_dom"/>
</dbReference>
<feature type="region of interest" description="Disordered" evidence="1">
    <location>
        <begin position="609"/>
        <end position="630"/>
    </location>
</feature>
<dbReference type="InterPro" id="IPR003018">
    <property type="entry name" value="GAF"/>
</dbReference>
<dbReference type="GO" id="GO:0005886">
    <property type="term" value="C:plasma membrane"/>
    <property type="evidence" value="ECO:0007669"/>
    <property type="project" value="TreeGrafter"/>
</dbReference>
<feature type="compositionally biased region" description="Basic residues" evidence="1">
    <location>
        <begin position="614"/>
        <end position="630"/>
    </location>
</feature>
<dbReference type="EMBL" id="JAGQHR010000226">
    <property type="protein sequence ID" value="MCA9727743.1"/>
    <property type="molecule type" value="Genomic_DNA"/>
</dbReference>
<protein>
    <recommendedName>
        <fullName evidence="2">Histidine kinase domain-containing protein</fullName>
    </recommendedName>
</protein>
<feature type="domain" description="Histidine kinase" evidence="2">
    <location>
        <begin position="403"/>
        <end position="609"/>
    </location>
</feature>
<dbReference type="AlphaFoldDB" id="A0A956LYV8"/>
<dbReference type="Pfam" id="PF02518">
    <property type="entry name" value="HATPase_c"/>
    <property type="match status" value="1"/>
</dbReference>